<keyword evidence="3" id="KW-1185">Reference proteome</keyword>
<gene>
    <name evidence="2" type="ORF">M440DRAFT_1391238</name>
</gene>
<name>A0A2T4C563_TRILO</name>
<evidence type="ECO:0000313" key="2">
    <source>
        <dbReference type="EMBL" id="PTB76658.1"/>
    </source>
</evidence>
<evidence type="ECO:0000256" key="1">
    <source>
        <dbReference type="SAM" id="MobiDB-lite"/>
    </source>
</evidence>
<feature type="compositionally biased region" description="Basic and acidic residues" evidence="1">
    <location>
        <begin position="1"/>
        <end position="11"/>
    </location>
</feature>
<feature type="region of interest" description="Disordered" evidence="1">
    <location>
        <begin position="1"/>
        <end position="45"/>
    </location>
</feature>
<dbReference type="EMBL" id="KZ679131">
    <property type="protein sequence ID" value="PTB76658.1"/>
    <property type="molecule type" value="Genomic_DNA"/>
</dbReference>
<accession>A0A2T4C563</accession>
<dbReference type="Proteomes" id="UP000240760">
    <property type="component" value="Unassembled WGS sequence"/>
</dbReference>
<feature type="compositionally biased region" description="Polar residues" evidence="1">
    <location>
        <begin position="166"/>
        <end position="176"/>
    </location>
</feature>
<feature type="region of interest" description="Disordered" evidence="1">
    <location>
        <begin position="166"/>
        <end position="186"/>
    </location>
</feature>
<dbReference type="OrthoDB" id="10504739at2759"/>
<sequence>MCRTRAAEKAEMLQPVAPKDGSPRKLDSPMPDEPSGPAAVQQPAEFAQPSPCMIARARAYLQGHRARTCPHPVVTGRQRLEHGSAVEIVASASPTRASLRDDSGPACFGFTGAKYRPEALIECTSPCFKELLLLMMRGIQAMVPIRLISQFLHGLSLAPGRQTHATASTAGSTEPSSAGVVVEASK</sequence>
<reference evidence="2 3" key="1">
    <citation type="submission" date="2016-07" db="EMBL/GenBank/DDBJ databases">
        <title>Multiple horizontal gene transfer events from other fungi enriched the ability of initially mycotrophic Trichoderma (Ascomycota) to feed on dead plant biomass.</title>
        <authorList>
            <consortium name="DOE Joint Genome Institute"/>
            <person name="Aerts A."/>
            <person name="Atanasova L."/>
            <person name="Chenthamara K."/>
            <person name="Zhang J."/>
            <person name="Grujic M."/>
            <person name="Henrissat B."/>
            <person name="Kuo A."/>
            <person name="Salamov A."/>
            <person name="Lipzen A."/>
            <person name="Labutti K."/>
            <person name="Barry K."/>
            <person name="Miao Y."/>
            <person name="Rahimi M.J."/>
            <person name="Shen Q."/>
            <person name="Grigoriev I.V."/>
            <person name="Kubicek C.P."/>
            <person name="Druzhinina I.S."/>
        </authorList>
    </citation>
    <scope>NUCLEOTIDE SEQUENCE [LARGE SCALE GENOMIC DNA]</scope>
    <source>
        <strain evidence="2 3">ATCC 18648</strain>
    </source>
</reference>
<proteinExistence type="predicted"/>
<organism evidence="2 3">
    <name type="scientific">Trichoderma longibrachiatum ATCC 18648</name>
    <dbReference type="NCBI Taxonomy" id="983965"/>
    <lineage>
        <taxon>Eukaryota</taxon>
        <taxon>Fungi</taxon>
        <taxon>Dikarya</taxon>
        <taxon>Ascomycota</taxon>
        <taxon>Pezizomycotina</taxon>
        <taxon>Sordariomycetes</taxon>
        <taxon>Hypocreomycetidae</taxon>
        <taxon>Hypocreales</taxon>
        <taxon>Hypocreaceae</taxon>
        <taxon>Trichoderma</taxon>
    </lineage>
</organism>
<evidence type="ECO:0000313" key="3">
    <source>
        <dbReference type="Proteomes" id="UP000240760"/>
    </source>
</evidence>
<dbReference type="AlphaFoldDB" id="A0A2T4C563"/>
<protein>
    <submittedName>
        <fullName evidence="2">Uncharacterized protein</fullName>
    </submittedName>
</protein>